<name>A0A1X9N5V2_9GAMM</name>
<dbReference type="Proteomes" id="UP000193450">
    <property type="component" value="Chromosome"/>
</dbReference>
<dbReference type="NCBIfam" id="TIGR01280">
    <property type="entry name" value="xseB"/>
    <property type="match status" value="1"/>
</dbReference>
<comment type="function">
    <text evidence="6">Bidirectionally degrades single-stranded DNA into large acid-insoluble oligonucleotides, which are then degraded further into small acid-soluble oligonucleotides.</text>
</comment>
<evidence type="ECO:0000313" key="7">
    <source>
        <dbReference type="EMBL" id="ARN73468.1"/>
    </source>
</evidence>
<comment type="subunit">
    <text evidence="6">Heterooligomer composed of large and small subunits.</text>
</comment>
<gene>
    <name evidence="6" type="primary">xseB</name>
    <name evidence="7" type="ORF">BST96_04665</name>
</gene>
<dbReference type="SUPFAM" id="SSF116842">
    <property type="entry name" value="XseB-like"/>
    <property type="match status" value="1"/>
</dbReference>
<sequence length="83" mass="9394">MAKAKKSVDFEEALDQLEELVEDMENGDLTLEESLKAFEQGIKLTRECQTALSQAEQKVQMLVEENGKLKAVELDEDFAEDDD</sequence>
<dbReference type="Gene3D" id="1.10.287.1040">
    <property type="entry name" value="Exonuclease VII, small subunit"/>
    <property type="match status" value="1"/>
</dbReference>
<dbReference type="OrthoDB" id="9801128at2"/>
<comment type="catalytic activity">
    <reaction evidence="6">
        <text>Exonucleolytic cleavage in either 5'- to 3'- or 3'- to 5'-direction to yield nucleoside 5'-phosphates.</text>
        <dbReference type="EC" id="3.1.11.6"/>
    </reaction>
</comment>
<evidence type="ECO:0000256" key="6">
    <source>
        <dbReference type="HAMAP-Rule" id="MF_00337"/>
    </source>
</evidence>
<dbReference type="AlphaFoldDB" id="A0A1X9N5V2"/>
<evidence type="ECO:0000256" key="4">
    <source>
        <dbReference type="ARBA" id="ARBA00022801"/>
    </source>
</evidence>
<comment type="subcellular location">
    <subcellularLocation>
        <location evidence="6">Cytoplasm</location>
    </subcellularLocation>
</comment>
<dbReference type="KEGG" id="osg:BST96_04665"/>
<accession>A0A1X9N5V2</accession>
<dbReference type="HAMAP" id="MF_00337">
    <property type="entry name" value="Exonuc_7_S"/>
    <property type="match status" value="1"/>
</dbReference>
<dbReference type="InterPro" id="IPR003761">
    <property type="entry name" value="Exonuc_VII_S"/>
</dbReference>
<organism evidence="7 8">
    <name type="scientific">Oceanicoccus sagamiensis</name>
    <dbReference type="NCBI Taxonomy" id="716816"/>
    <lineage>
        <taxon>Bacteria</taxon>
        <taxon>Pseudomonadati</taxon>
        <taxon>Pseudomonadota</taxon>
        <taxon>Gammaproteobacteria</taxon>
        <taxon>Cellvibrionales</taxon>
        <taxon>Spongiibacteraceae</taxon>
        <taxon>Oceanicoccus</taxon>
    </lineage>
</organism>
<dbReference type="PANTHER" id="PTHR34137">
    <property type="entry name" value="EXODEOXYRIBONUCLEASE 7 SMALL SUBUNIT"/>
    <property type="match status" value="1"/>
</dbReference>
<dbReference type="EMBL" id="CP019343">
    <property type="protein sequence ID" value="ARN73468.1"/>
    <property type="molecule type" value="Genomic_DNA"/>
</dbReference>
<proteinExistence type="inferred from homology"/>
<dbReference type="GO" id="GO:0005829">
    <property type="term" value="C:cytosol"/>
    <property type="evidence" value="ECO:0007669"/>
    <property type="project" value="TreeGrafter"/>
</dbReference>
<dbReference type="InterPro" id="IPR037004">
    <property type="entry name" value="Exonuc_VII_ssu_sf"/>
</dbReference>
<evidence type="ECO:0000256" key="1">
    <source>
        <dbReference type="ARBA" id="ARBA00009998"/>
    </source>
</evidence>
<dbReference type="GO" id="GO:0008855">
    <property type="term" value="F:exodeoxyribonuclease VII activity"/>
    <property type="evidence" value="ECO:0007669"/>
    <property type="project" value="UniProtKB-UniRule"/>
</dbReference>
<comment type="similarity">
    <text evidence="1 6">Belongs to the XseB family.</text>
</comment>
<keyword evidence="3 6" id="KW-0540">Nuclease</keyword>
<dbReference type="RefSeq" id="WP_085757579.1">
    <property type="nucleotide sequence ID" value="NZ_CP019343.1"/>
</dbReference>
<keyword evidence="2 6" id="KW-0963">Cytoplasm</keyword>
<dbReference type="GO" id="GO:0009318">
    <property type="term" value="C:exodeoxyribonuclease VII complex"/>
    <property type="evidence" value="ECO:0007669"/>
    <property type="project" value="UniProtKB-UniRule"/>
</dbReference>
<evidence type="ECO:0000313" key="8">
    <source>
        <dbReference type="Proteomes" id="UP000193450"/>
    </source>
</evidence>
<dbReference type="Pfam" id="PF02609">
    <property type="entry name" value="Exonuc_VII_S"/>
    <property type="match status" value="1"/>
</dbReference>
<evidence type="ECO:0000256" key="3">
    <source>
        <dbReference type="ARBA" id="ARBA00022722"/>
    </source>
</evidence>
<dbReference type="EC" id="3.1.11.6" evidence="6"/>
<keyword evidence="4 6" id="KW-0378">Hydrolase</keyword>
<evidence type="ECO:0000256" key="2">
    <source>
        <dbReference type="ARBA" id="ARBA00022490"/>
    </source>
</evidence>
<evidence type="ECO:0000256" key="5">
    <source>
        <dbReference type="ARBA" id="ARBA00022839"/>
    </source>
</evidence>
<dbReference type="STRING" id="716816.BST96_04665"/>
<dbReference type="GO" id="GO:0006308">
    <property type="term" value="P:DNA catabolic process"/>
    <property type="evidence" value="ECO:0007669"/>
    <property type="project" value="UniProtKB-UniRule"/>
</dbReference>
<keyword evidence="5 6" id="KW-0269">Exonuclease</keyword>
<protein>
    <recommendedName>
        <fullName evidence="6">Exodeoxyribonuclease 7 small subunit</fullName>
        <ecNumber evidence="6">3.1.11.6</ecNumber>
    </recommendedName>
    <alternativeName>
        <fullName evidence="6">Exodeoxyribonuclease VII small subunit</fullName>
        <shortName evidence="6">Exonuclease VII small subunit</shortName>
    </alternativeName>
</protein>
<reference evidence="7 8" key="1">
    <citation type="submission" date="2016-11" db="EMBL/GenBank/DDBJ databases">
        <title>Trade-off between light-utilization and light-protection in marine flavobacteria.</title>
        <authorList>
            <person name="Kumagai Y."/>
        </authorList>
    </citation>
    <scope>NUCLEOTIDE SEQUENCE [LARGE SCALE GENOMIC DNA]</scope>
    <source>
        <strain evidence="7 8">NBRC 107125</strain>
    </source>
</reference>
<keyword evidence="8" id="KW-1185">Reference proteome</keyword>
<dbReference type="NCBIfam" id="NF002140">
    <property type="entry name" value="PRK00977.1-4"/>
    <property type="match status" value="1"/>
</dbReference>
<dbReference type="PANTHER" id="PTHR34137:SF1">
    <property type="entry name" value="EXODEOXYRIBONUCLEASE 7 SMALL SUBUNIT"/>
    <property type="match status" value="1"/>
</dbReference>